<keyword evidence="10" id="KW-0808">Transferase</keyword>
<evidence type="ECO:0000256" key="19">
    <source>
        <dbReference type="ARBA" id="ARBA00047899"/>
    </source>
</evidence>
<dbReference type="CDD" id="cd07830">
    <property type="entry name" value="STKc_MAK_like"/>
    <property type="match status" value="1"/>
</dbReference>
<keyword evidence="25" id="KW-1185">Reference proteome</keyword>
<organism evidence="24 25">
    <name type="scientific">Brachionus plicatilis</name>
    <name type="common">Marine rotifer</name>
    <name type="synonym">Brachionus muelleri</name>
    <dbReference type="NCBI Taxonomy" id="10195"/>
    <lineage>
        <taxon>Eukaryota</taxon>
        <taxon>Metazoa</taxon>
        <taxon>Spiralia</taxon>
        <taxon>Gnathifera</taxon>
        <taxon>Rotifera</taxon>
        <taxon>Eurotatoria</taxon>
        <taxon>Monogononta</taxon>
        <taxon>Pseudotrocha</taxon>
        <taxon>Ploima</taxon>
        <taxon>Brachionidae</taxon>
        <taxon>Brachionus</taxon>
    </lineage>
</organism>
<keyword evidence="12 21" id="KW-0547">Nucleotide-binding</keyword>
<dbReference type="InterPro" id="IPR050117">
    <property type="entry name" value="MAPK"/>
</dbReference>
<comment type="catalytic activity">
    <reaction evidence="20">
        <text>L-seryl-[protein] + ATP = O-phospho-L-seryl-[protein] + ADP + H(+)</text>
        <dbReference type="Rhea" id="RHEA:17989"/>
        <dbReference type="Rhea" id="RHEA-COMP:9863"/>
        <dbReference type="Rhea" id="RHEA-COMP:11604"/>
        <dbReference type="ChEBI" id="CHEBI:15378"/>
        <dbReference type="ChEBI" id="CHEBI:29999"/>
        <dbReference type="ChEBI" id="CHEBI:30616"/>
        <dbReference type="ChEBI" id="CHEBI:83421"/>
        <dbReference type="ChEBI" id="CHEBI:456216"/>
        <dbReference type="EC" id="2.7.11.1"/>
    </reaction>
</comment>
<reference evidence="24 25" key="1">
    <citation type="journal article" date="2018" name="Sci. Rep.">
        <title>Genomic signatures of local adaptation to the degree of environmental predictability in rotifers.</title>
        <authorList>
            <person name="Franch-Gras L."/>
            <person name="Hahn C."/>
            <person name="Garcia-Roger E.M."/>
            <person name="Carmona M.J."/>
            <person name="Serra M."/>
            <person name="Gomez A."/>
        </authorList>
    </citation>
    <scope>NUCLEOTIDE SEQUENCE [LARGE SCALE GENOMIC DNA]</scope>
    <source>
        <strain evidence="24">HYR1</strain>
    </source>
</reference>
<dbReference type="SUPFAM" id="SSF56112">
    <property type="entry name" value="Protein kinase-like (PK-like)"/>
    <property type="match status" value="1"/>
</dbReference>
<dbReference type="GO" id="GO:0005929">
    <property type="term" value="C:cilium"/>
    <property type="evidence" value="ECO:0007669"/>
    <property type="project" value="UniProtKB-SubCell"/>
</dbReference>
<evidence type="ECO:0000256" key="21">
    <source>
        <dbReference type="PROSITE-ProRule" id="PRU10141"/>
    </source>
</evidence>
<dbReference type="GO" id="GO:0004674">
    <property type="term" value="F:protein serine/threonine kinase activity"/>
    <property type="evidence" value="ECO:0007669"/>
    <property type="project" value="UniProtKB-KW"/>
</dbReference>
<keyword evidence="7" id="KW-0963">Cytoplasm</keyword>
<dbReference type="FunFam" id="1.10.510.10:FF:000104">
    <property type="entry name" value="serine/threonine-protein kinase MAK isoform X1"/>
    <property type="match status" value="1"/>
</dbReference>
<evidence type="ECO:0000256" key="12">
    <source>
        <dbReference type="ARBA" id="ARBA00022741"/>
    </source>
</evidence>
<proteinExistence type="inferred from homology"/>
<evidence type="ECO:0000256" key="5">
    <source>
        <dbReference type="ARBA" id="ARBA00006485"/>
    </source>
</evidence>
<evidence type="ECO:0000256" key="15">
    <source>
        <dbReference type="ARBA" id="ARBA00022842"/>
    </source>
</evidence>
<name>A0A3M7PCG3_BRAPC</name>
<dbReference type="EC" id="2.7.11.1" evidence="6"/>
<dbReference type="AlphaFoldDB" id="A0A3M7PCG3"/>
<feature type="region of interest" description="Disordered" evidence="22">
    <location>
        <begin position="594"/>
        <end position="653"/>
    </location>
</feature>
<feature type="compositionally biased region" description="Polar residues" evidence="22">
    <location>
        <begin position="610"/>
        <end position="640"/>
    </location>
</feature>
<dbReference type="InterPro" id="IPR017441">
    <property type="entry name" value="Protein_kinase_ATP_BS"/>
</dbReference>
<feature type="domain" description="Protein kinase" evidence="23">
    <location>
        <begin position="4"/>
        <end position="284"/>
    </location>
</feature>
<feature type="compositionally biased region" description="Polar residues" evidence="22">
    <location>
        <begin position="315"/>
        <end position="327"/>
    </location>
</feature>
<evidence type="ECO:0000256" key="20">
    <source>
        <dbReference type="ARBA" id="ARBA00048679"/>
    </source>
</evidence>
<comment type="subcellular location">
    <subcellularLocation>
        <location evidence="3">Cell projection</location>
        <location evidence="3">Cilium</location>
    </subcellularLocation>
    <subcellularLocation>
        <location evidence="4">Cytoplasm</location>
        <location evidence="4">Cytoskeleton</location>
    </subcellularLocation>
    <subcellularLocation>
        <location evidence="2">Nucleus</location>
    </subcellularLocation>
</comment>
<evidence type="ECO:0000256" key="6">
    <source>
        <dbReference type="ARBA" id="ARBA00012513"/>
    </source>
</evidence>
<keyword evidence="8" id="KW-0723">Serine/threonine-protein kinase</keyword>
<evidence type="ECO:0000256" key="22">
    <source>
        <dbReference type="SAM" id="MobiDB-lite"/>
    </source>
</evidence>
<evidence type="ECO:0000313" key="24">
    <source>
        <dbReference type="EMBL" id="RMZ96397.1"/>
    </source>
</evidence>
<keyword evidence="14 21" id="KW-0067">ATP-binding</keyword>
<dbReference type="SMART" id="SM00220">
    <property type="entry name" value="S_TKc"/>
    <property type="match status" value="1"/>
</dbReference>
<accession>A0A3M7PCG3</accession>
<keyword evidence="16" id="KW-0206">Cytoskeleton</keyword>
<dbReference type="InterPro" id="IPR011009">
    <property type="entry name" value="Kinase-like_dom_sf"/>
</dbReference>
<dbReference type="PROSITE" id="PS00108">
    <property type="entry name" value="PROTEIN_KINASE_ST"/>
    <property type="match status" value="1"/>
</dbReference>
<dbReference type="GO" id="GO:0005524">
    <property type="term" value="F:ATP binding"/>
    <property type="evidence" value="ECO:0007669"/>
    <property type="project" value="UniProtKB-UniRule"/>
</dbReference>
<evidence type="ECO:0000256" key="8">
    <source>
        <dbReference type="ARBA" id="ARBA00022527"/>
    </source>
</evidence>
<dbReference type="InterPro" id="IPR008271">
    <property type="entry name" value="Ser/Thr_kinase_AS"/>
</dbReference>
<keyword evidence="13 24" id="KW-0418">Kinase</keyword>
<keyword evidence="11" id="KW-0479">Metal-binding</keyword>
<evidence type="ECO:0000256" key="18">
    <source>
        <dbReference type="ARBA" id="ARBA00023273"/>
    </source>
</evidence>
<dbReference type="Proteomes" id="UP000276133">
    <property type="component" value="Unassembled WGS sequence"/>
</dbReference>
<comment type="cofactor">
    <cofactor evidence="1">
        <name>Mg(2+)</name>
        <dbReference type="ChEBI" id="CHEBI:18420"/>
    </cofactor>
</comment>
<dbReference type="Gene3D" id="1.10.510.10">
    <property type="entry name" value="Transferase(Phosphotransferase) domain 1"/>
    <property type="match status" value="1"/>
</dbReference>
<gene>
    <name evidence="24" type="ORF">BpHYR1_021141</name>
</gene>
<evidence type="ECO:0000256" key="4">
    <source>
        <dbReference type="ARBA" id="ARBA00004245"/>
    </source>
</evidence>
<evidence type="ECO:0000256" key="14">
    <source>
        <dbReference type="ARBA" id="ARBA00022840"/>
    </source>
</evidence>
<dbReference type="InterPro" id="IPR000719">
    <property type="entry name" value="Prot_kinase_dom"/>
</dbReference>
<dbReference type="Gene3D" id="3.30.200.20">
    <property type="entry name" value="Phosphorylase Kinase, domain 1"/>
    <property type="match status" value="1"/>
</dbReference>
<dbReference type="PANTHER" id="PTHR24055">
    <property type="entry name" value="MITOGEN-ACTIVATED PROTEIN KINASE"/>
    <property type="match status" value="1"/>
</dbReference>
<evidence type="ECO:0000256" key="7">
    <source>
        <dbReference type="ARBA" id="ARBA00022490"/>
    </source>
</evidence>
<evidence type="ECO:0000259" key="23">
    <source>
        <dbReference type="PROSITE" id="PS50011"/>
    </source>
</evidence>
<feature type="non-terminal residue" evidence="24">
    <location>
        <position position="653"/>
    </location>
</feature>
<feature type="binding site" evidence="21">
    <location>
        <position position="33"/>
    </location>
    <ligand>
        <name>ATP</name>
        <dbReference type="ChEBI" id="CHEBI:30616"/>
    </ligand>
</feature>
<keyword evidence="17" id="KW-0539">Nucleus</keyword>
<evidence type="ECO:0000256" key="9">
    <source>
        <dbReference type="ARBA" id="ARBA00022553"/>
    </source>
</evidence>
<feature type="region of interest" description="Disordered" evidence="22">
    <location>
        <begin position="351"/>
        <end position="388"/>
    </location>
</feature>
<dbReference type="PROSITE" id="PS00107">
    <property type="entry name" value="PROTEIN_KINASE_ATP"/>
    <property type="match status" value="1"/>
</dbReference>
<evidence type="ECO:0000313" key="25">
    <source>
        <dbReference type="Proteomes" id="UP000276133"/>
    </source>
</evidence>
<keyword evidence="18" id="KW-0966">Cell projection</keyword>
<sequence>MEQYNIQKQLGDGTFGSVLLAIVKKSGEKVAIKRMKQKYYSWEECMSLREVKSLQKLRHPNIIRLFEVIREDNNLYMIFEYMNENLYELMKKRDRLFPENTVKSILFQVMQGLGYMHKYGFFHRDLKPENLLCNGAELIKIADFGLAREIRSRPPYTDYVSTRWYRAPEILLRSTTYNSPIDIWAVGCIAVECYTLRPLFPGNSEIDQLFRICSILGTPTKEEWPEGMTLAAKLNIKWNRCVKNDLKKLIPSASHDAINLIESTFLWDPKRRPTVAQCLKHSYFNGLQETPNNLTSNKANELVQEVEDDYVKPSKTLNNKTTNQPAPKNNKPAKDSIDDIDAMLRDFEKKYDKNKEPNKPPVSNSSAKNIPKPNVSAANPTTPARIHKTPKNQQFKDSLLAQFKDDPIFAELMVSKPSKNVSPIRNDSKRPSIVSTQPRASIFEPAKGPKIETSLQKKKFDDLFNNLSNIENKPAAKQVKPFDELLEEENGKPYQNHKHNIYHEPINAEIQAAKRRVNPIKSARKDILEEIFGEDLYASIRVNPSAAGKKNPANTNKYEDLFTGPKTKNKDLFDGIREFEATFIKDDNKSDNLFNTRRSRFLPSGKRDPNQQTSAKGGWTQSPFKINIGNSDANKQSSYVPSFIGSGKTSEKK</sequence>
<evidence type="ECO:0000256" key="3">
    <source>
        <dbReference type="ARBA" id="ARBA00004138"/>
    </source>
</evidence>
<protein>
    <recommendedName>
        <fullName evidence="6">non-specific serine/threonine protein kinase</fullName>
        <ecNumber evidence="6">2.7.11.1</ecNumber>
    </recommendedName>
</protein>
<comment type="caution">
    <text evidence="24">The sequence shown here is derived from an EMBL/GenBank/DDBJ whole genome shotgun (WGS) entry which is preliminary data.</text>
</comment>
<dbReference type="Pfam" id="PF00069">
    <property type="entry name" value="Pkinase"/>
    <property type="match status" value="1"/>
</dbReference>
<dbReference type="EMBL" id="REGN01012239">
    <property type="protein sequence ID" value="RMZ96397.1"/>
    <property type="molecule type" value="Genomic_DNA"/>
</dbReference>
<dbReference type="GO" id="GO:0046872">
    <property type="term" value="F:metal ion binding"/>
    <property type="evidence" value="ECO:0007669"/>
    <property type="project" value="UniProtKB-KW"/>
</dbReference>
<comment type="catalytic activity">
    <reaction evidence="19">
        <text>L-threonyl-[protein] + ATP = O-phospho-L-threonyl-[protein] + ADP + H(+)</text>
        <dbReference type="Rhea" id="RHEA:46608"/>
        <dbReference type="Rhea" id="RHEA-COMP:11060"/>
        <dbReference type="Rhea" id="RHEA-COMP:11605"/>
        <dbReference type="ChEBI" id="CHEBI:15378"/>
        <dbReference type="ChEBI" id="CHEBI:30013"/>
        <dbReference type="ChEBI" id="CHEBI:30616"/>
        <dbReference type="ChEBI" id="CHEBI:61977"/>
        <dbReference type="ChEBI" id="CHEBI:456216"/>
        <dbReference type="EC" id="2.7.11.1"/>
    </reaction>
</comment>
<evidence type="ECO:0000256" key="16">
    <source>
        <dbReference type="ARBA" id="ARBA00023212"/>
    </source>
</evidence>
<dbReference type="PROSITE" id="PS50011">
    <property type="entry name" value="PROTEIN_KINASE_DOM"/>
    <property type="match status" value="1"/>
</dbReference>
<evidence type="ECO:0000256" key="2">
    <source>
        <dbReference type="ARBA" id="ARBA00004123"/>
    </source>
</evidence>
<keyword evidence="9" id="KW-0597">Phosphoprotein</keyword>
<feature type="region of interest" description="Disordered" evidence="22">
    <location>
        <begin position="309"/>
        <end position="338"/>
    </location>
</feature>
<keyword evidence="15" id="KW-0460">Magnesium</keyword>
<dbReference type="GO" id="GO:0005856">
    <property type="term" value="C:cytoskeleton"/>
    <property type="evidence" value="ECO:0007669"/>
    <property type="project" value="UniProtKB-SubCell"/>
</dbReference>
<dbReference type="OrthoDB" id="2158884at2759"/>
<evidence type="ECO:0000256" key="1">
    <source>
        <dbReference type="ARBA" id="ARBA00001946"/>
    </source>
</evidence>
<comment type="similarity">
    <text evidence="5">Belongs to the protein kinase superfamily. CMGC Ser/Thr protein kinase family. CDC2/CDKX subfamily.</text>
</comment>
<dbReference type="FunFam" id="3.30.200.20:FF:000071">
    <property type="entry name" value="serine/threonine-protein kinase MAK isoform X1"/>
    <property type="match status" value="1"/>
</dbReference>
<evidence type="ECO:0000256" key="10">
    <source>
        <dbReference type="ARBA" id="ARBA00022679"/>
    </source>
</evidence>
<evidence type="ECO:0000256" key="13">
    <source>
        <dbReference type="ARBA" id="ARBA00022777"/>
    </source>
</evidence>
<evidence type="ECO:0000256" key="17">
    <source>
        <dbReference type="ARBA" id="ARBA00023242"/>
    </source>
</evidence>
<evidence type="ECO:0000256" key="11">
    <source>
        <dbReference type="ARBA" id="ARBA00022723"/>
    </source>
</evidence>
<dbReference type="GO" id="GO:0005634">
    <property type="term" value="C:nucleus"/>
    <property type="evidence" value="ECO:0007669"/>
    <property type="project" value="UniProtKB-SubCell"/>
</dbReference>
<dbReference type="STRING" id="10195.A0A3M7PCG3"/>